<dbReference type="SUPFAM" id="SSF51182">
    <property type="entry name" value="RmlC-like cupins"/>
    <property type="match status" value="1"/>
</dbReference>
<proteinExistence type="predicted"/>
<accession>A0A5K1JYH6</accession>
<gene>
    <name evidence="1" type="primary">Q32WF7</name>
</gene>
<sequence length="95" mass="10325">MASPSDPQKTPYLVRTASLPLSALEHRAHPIDAANIRHQVSLGDNTGLTRLGVHYCRLAAGATSTTLHWHSHEDEWFYVLQAGETRGCSCGSQTA</sequence>
<reference evidence="1" key="1">
    <citation type="submission" date="2019-10" db="EMBL/GenBank/DDBJ databases">
        <authorList>
            <person name="Nor Muhammad N."/>
        </authorList>
    </citation>
    <scope>NUCLEOTIDE SEQUENCE</scope>
</reference>
<dbReference type="Gene3D" id="2.60.120.10">
    <property type="entry name" value="Jelly Rolls"/>
    <property type="match status" value="1"/>
</dbReference>
<organism evidence="1">
    <name type="scientific">Ganoderma boninense</name>
    <dbReference type="NCBI Taxonomy" id="34458"/>
    <lineage>
        <taxon>Eukaryota</taxon>
        <taxon>Fungi</taxon>
        <taxon>Dikarya</taxon>
        <taxon>Basidiomycota</taxon>
        <taxon>Agaricomycotina</taxon>
        <taxon>Agaricomycetes</taxon>
        <taxon>Polyporales</taxon>
        <taxon>Polyporaceae</taxon>
        <taxon>Ganoderma</taxon>
    </lineage>
</organism>
<name>A0A5K1JYH6_9APHY</name>
<dbReference type="AlphaFoldDB" id="A0A5K1JYH6"/>
<evidence type="ECO:0000313" key="1">
    <source>
        <dbReference type="EMBL" id="VWO97397.1"/>
    </source>
</evidence>
<protein>
    <submittedName>
        <fullName evidence="1">Mannitol dehydrogenase</fullName>
    </submittedName>
</protein>
<dbReference type="EMBL" id="LR726293">
    <property type="protein sequence ID" value="VWO97397.1"/>
    <property type="molecule type" value="Genomic_DNA"/>
</dbReference>
<dbReference type="InterPro" id="IPR011051">
    <property type="entry name" value="RmlC_Cupin_sf"/>
</dbReference>
<dbReference type="InterPro" id="IPR014710">
    <property type="entry name" value="RmlC-like_jellyroll"/>
</dbReference>